<dbReference type="WBParaSite" id="scf7180000419994.g4579">
    <property type="protein sequence ID" value="scf7180000419994.g4579"/>
    <property type="gene ID" value="scf7180000419994.g4579"/>
</dbReference>
<evidence type="ECO:0000313" key="3">
    <source>
        <dbReference type="WBParaSite" id="scf7180000419994.g4579"/>
    </source>
</evidence>
<proteinExistence type="predicted"/>
<feature type="domain" description="GIY-YIG" evidence="1">
    <location>
        <begin position="35"/>
        <end position="111"/>
    </location>
</feature>
<organism evidence="2 3">
    <name type="scientific">Meloidogyne floridensis</name>
    <dbReference type="NCBI Taxonomy" id="298350"/>
    <lineage>
        <taxon>Eukaryota</taxon>
        <taxon>Metazoa</taxon>
        <taxon>Ecdysozoa</taxon>
        <taxon>Nematoda</taxon>
        <taxon>Chromadorea</taxon>
        <taxon>Rhabditida</taxon>
        <taxon>Tylenchina</taxon>
        <taxon>Tylenchomorpha</taxon>
        <taxon>Tylenchoidea</taxon>
        <taxon>Meloidogynidae</taxon>
        <taxon>Meloidogyninae</taxon>
        <taxon>Meloidogyne</taxon>
    </lineage>
</organism>
<dbReference type="InterPro" id="IPR000305">
    <property type="entry name" value="GIY-YIG_endonuc"/>
</dbReference>
<dbReference type="SUPFAM" id="SSF82771">
    <property type="entry name" value="GIY-YIG endonuclease"/>
    <property type="match status" value="1"/>
</dbReference>
<sequence length="161" mass="19150">MFYNKISNWSNVFETIQNINIDTTPFIKTLTKRRGRASVYLIRNGIQLQNLIYIGVTKDIKRRFREGHLTHNQFDLRENLEKATLIEKIETDKALLLESLLILSDNNTNLINSYQEYNNFLIFIQFTPSGIEEQVDRLHKLAVRVLYEKWNTLTWLPFKKN</sequence>
<dbReference type="PROSITE" id="PS50164">
    <property type="entry name" value="GIY_YIG"/>
    <property type="match status" value="1"/>
</dbReference>
<evidence type="ECO:0000259" key="1">
    <source>
        <dbReference type="PROSITE" id="PS50164"/>
    </source>
</evidence>
<reference evidence="3" key="1">
    <citation type="submission" date="2022-11" db="UniProtKB">
        <authorList>
            <consortium name="WormBaseParasite"/>
        </authorList>
    </citation>
    <scope>IDENTIFICATION</scope>
</reference>
<dbReference type="AlphaFoldDB" id="A0A915NLU9"/>
<dbReference type="Proteomes" id="UP000887560">
    <property type="component" value="Unplaced"/>
</dbReference>
<protein>
    <submittedName>
        <fullName evidence="3">GIY-YIG domain-containing protein</fullName>
    </submittedName>
</protein>
<keyword evidence="2" id="KW-1185">Reference proteome</keyword>
<accession>A0A915NLU9</accession>
<name>A0A915NLU9_9BILA</name>
<evidence type="ECO:0000313" key="2">
    <source>
        <dbReference type="Proteomes" id="UP000887560"/>
    </source>
</evidence>
<dbReference type="InterPro" id="IPR035901">
    <property type="entry name" value="GIY-YIG_endonuc_sf"/>
</dbReference>
<dbReference type="Pfam" id="PF01541">
    <property type="entry name" value="GIY-YIG"/>
    <property type="match status" value="1"/>
</dbReference>